<evidence type="ECO:0000313" key="1">
    <source>
        <dbReference type="EMBL" id="MFC3127485.1"/>
    </source>
</evidence>
<reference evidence="2" key="1">
    <citation type="journal article" date="2019" name="Int. J. Syst. Evol. Microbiol.">
        <title>The Global Catalogue of Microorganisms (GCM) 10K type strain sequencing project: providing services to taxonomists for standard genome sequencing and annotation.</title>
        <authorList>
            <consortium name="The Broad Institute Genomics Platform"/>
            <consortium name="The Broad Institute Genome Sequencing Center for Infectious Disease"/>
            <person name="Wu L."/>
            <person name="Ma J."/>
        </authorList>
    </citation>
    <scope>NUCLEOTIDE SEQUENCE [LARGE SCALE GENOMIC DNA]</scope>
    <source>
        <strain evidence="2">KCTC 52094</strain>
    </source>
</reference>
<dbReference type="InterPro" id="IPR003738">
    <property type="entry name" value="SRAP"/>
</dbReference>
<dbReference type="Gene3D" id="3.90.1680.10">
    <property type="entry name" value="SOS response associated peptidase-like"/>
    <property type="match status" value="1"/>
</dbReference>
<gene>
    <name evidence="1" type="ORF">ACFOD4_20670</name>
</gene>
<organism evidence="1 2">
    <name type="scientific">Teichococcus globiformis</name>
    <dbReference type="NCBI Taxonomy" id="2307229"/>
    <lineage>
        <taxon>Bacteria</taxon>
        <taxon>Pseudomonadati</taxon>
        <taxon>Pseudomonadota</taxon>
        <taxon>Alphaproteobacteria</taxon>
        <taxon>Acetobacterales</taxon>
        <taxon>Roseomonadaceae</taxon>
        <taxon>Roseomonas</taxon>
    </lineage>
</organism>
<sequence>MEGHQPEENPIWFALNEQRPLFAFAGIWTTWTGTRGTKANPVEGEHELYGFLTTKAIGVVKPIHPKAMPVLLTAPEKIDS</sequence>
<dbReference type="RefSeq" id="WP_379599539.1">
    <property type="nucleotide sequence ID" value="NZ_JBHRTN010000028.1"/>
</dbReference>
<keyword evidence="2" id="KW-1185">Reference proteome</keyword>
<comment type="caution">
    <text evidence="1">The sequence shown here is derived from an EMBL/GenBank/DDBJ whole genome shotgun (WGS) entry which is preliminary data.</text>
</comment>
<dbReference type="EMBL" id="JBHRTN010000028">
    <property type="protein sequence ID" value="MFC3127485.1"/>
    <property type="molecule type" value="Genomic_DNA"/>
</dbReference>
<evidence type="ECO:0000313" key="2">
    <source>
        <dbReference type="Proteomes" id="UP001595593"/>
    </source>
</evidence>
<dbReference type="Proteomes" id="UP001595593">
    <property type="component" value="Unassembled WGS sequence"/>
</dbReference>
<name>A0ABV7G4P4_9PROT</name>
<dbReference type="InterPro" id="IPR036590">
    <property type="entry name" value="SRAP-like"/>
</dbReference>
<protein>
    <submittedName>
        <fullName evidence="1">SOS response-associated peptidase family protein</fullName>
    </submittedName>
</protein>
<proteinExistence type="predicted"/>
<accession>A0ABV7G4P4</accession>
<dbReference type="SUPFAM" id="SSF143081">
    <property type="entry name" value="BB1717-like"/>
    <property type="match status" value="1"/>
</dbReference>
<dbReference type="Pfam" id="PF02586">
    <property type="entry name" value="SRAP"/>
    <property type="match status" value="1"/>
</dbReference>